<dbReference type="EMBL" id="CP044617">
    <property type="protein sequence ID" value="QRD91195.1"/>
    <property type="molecule type" value="Genomic_DNA"/>
</dbReference>
<sequence>MASMQLSDADIPSCAGKTVVITGGSSGIGWATGKIFASHGARVFLLDVRAPQEGLPLNSQYIECDITKWADILAAFEIAGDVIDILVANAGVSEEVNYFEDTFDSEGKLVEPGYNVIEVNLRGTINVIKVGLSIMRLRKTAGSIVITTPWQLIGLMRALRATLPLDNITINTVAPAATLTGLIPPELAKPIIAMGLPTSSADFVGLAVAYSAVALETRQVELYGKDPDTATVECKGRWNGRTILTLGDRYTELEQAISDLRPQWFGVDNATLTRMQQKATDFR</sequence>
<evidence type="ECO:0000313" key="3">
    <source>
        <dbReference type="EMBL" id="QRD91195.1"/>
    </source>
</evidence>
<dbReference type="PRINTS" id="PR00081">
    <property type="entry name" value="GDHRDH"/>
</dbReference>
<dbReference type="SUPFAM" id="SSF51735">
    <property type="entry name" value="NAD(P)-binding Rossmann-fold domains"/>
    <property type="match status" value="1"/>
</dbReference>
<dbReference type="Gene3D" id="3.40.50.720">
    <property type="entry name" value="NAD(P)-binding Rossmann-like Domain"/>
    <property type="match status" value="1"/>
</dbReference>
<dbReference type="VEuPathDB" id="FungiDB:AFLA_007469"/>
<gene>
    <name evidence="3" type="ORF">F9C07_2200580</name>
</gene>
<keyword evidence="2" id="KW-0560">Oxidoreductase</keyword>
<comment type="similarity">
    <text evidence="1">Belongs to the short-chain dehydrogenases/reductases (SDR) family.</text>
</comment>
<dbReference type="PANTHER" id="PTHR43180">
    <property type="entry name" value="3-OXOACYL-(ACYL-CARRIER-PROTEIN) REDUCTASE (AFU_ORTHOLOGUE AFUA_6G11210)"/>
    <property type="match status" value="1"/>
</dbReference>
<protein>
    <submittedName>
        <fullName evidence="3">Short chain dehydrogenase/ reductase</fullName>
    </submittedName>
</protein>
<keyword evidence="4" id="KW-1185">Reference proteome</keyword>
<dbReference type="Pfam" id="PF00106">
    <property type="entry name" value="adh_short"/>
    <property type="match status" value="1"/>
</dbReference>
<proteinExistence type="inferred from homology"/>
<evidence type="ECO:0000256" key="2">
    <source>
        <dbReference type="ARBA" id="ARBA00023002"/>
    </source>
</evidence>
<dbReference type="Proteomes" id="UP000596276">
    <property type="component" value="Chromosome 7"/>
</dbReference>
<evidence type="ECO:0000256" key="1">
    <source>
        <dbReference type="ARBA" id="ARBA00006484"/>
    </source>
</evidence>
<name>A0A7U2R1Q4_ASPFN</name>
<dbReference type="InterPro" id="IPR002347">
    <property type="entry name" value="SDR_fam"/>
</dbReference>
<dbReference type="VEuPathDB" id="FungiDB:F9C07_2200580"/>
<dbReference type="GO" id="GO:0016491">
    <property type="term" value="F:oxidoreductase activity"/>
    <property type="evidence" value="ECO:0007669"/>
    <property type="project" value="UniProtKB-KW"/>
</dbReference>
<reference evidence="4" key="1">
    <citation type="journal article" date="2021" name="G3 (Bethesda)">
        <title>Chromosome assembled and annotated genome sequence of Aspergillus flavus NRRL 3357.</title>
        <authorList>
            <person name="Skerker J.M."/>
            <person name="Pianalto K.M."/>
            <person name="Mondo S.J."/>
            <person name="Yang K."/>
            <person name="Arkin A.P."/>
            <person name="Keller N.P."/>
            <person name="Grigoriev I.V."/>
            <person name="Louise Glass N.L."/>
        </authorList>
    </citation>
    <scope>NUCLEOTIDE SEQUENCE [LARGE SCALE GENOMIC DNA]</scope>
    <source>
        <strain evidence="4">ATCC 200026 / FGSC A1120 / IAM 13836 / NRRL 3357 / JCM 12722 / SRRC 167</strain>
    </source>
</reference>
<accession>A0A7U2R1Q4</accession>
<organism evidence="3 4">
    <name type="scientific">Aspergillus flavus (strain ATCC 200026 / FGSC A1120 / IAM 13836 / NRRL 3357 / JCM 12722 / SRRC 167)</name>
    <dbReference type="NCBI Taxonomy" id="332952"/>
    <lineage>
        <taxon>Eukaryota</taxon>
        <taxon>Fungi</taxon>
        <taxon>Dikarya</taxon>
        <taxon>Ascomycota</taxon>
        <taxon>Pezizomycotina</taxon>
        <taxon>Eurotiomycetes</taxon>
        <taxon>Eurotiomycetidae</taxon>
        <taxon>Eurotiales</taxon>
        <taxon>Aspergillaceae</taxon>
        <taxon>Aspergillus</taxon>
        <taxon>Aspergillus subgen. Circumdati</taxon>
    </lineage>
</organism>
<dbReference type="PANTHER" id="PTHR43180:SF80">
    <property type="entry name" value="NAD(P)-BINDING PROTEIN"/>
    <property type="match status" value="1"/>
</dbReference>
<dbReference type="InterPro" id="IPR036291">
    <property type="entry name" value="NAD(P)-bd_dom_sf"/>
</dbReference>
<evidence type="ECO:0000313" key="4">
    <source>
        <dbReference type="Proteomes" id="UP000596276"/>
    </source>
</evidence>
<dbReference type="AlphaFoldDB" id="A0A7U2R1Q4"/>